<gene>
    <name evidence="2" type="ORF">EX30DRAFT_340021</name>
</gene>
<sequence>MPRFLGLIPATYCRLFHYEVESSSIILLQANKQHILTKIQLISSCQRQIPETTTKNHHRPDYEEKTSIMHAGRD</sequence>
<name>A0A4S2MZP1_9PEZI</name>
<proteinExistence type="predicted"/>
<evidence type="ECO:0000313" key="2">
    <source>
        <dbReference type="EMBL" id="TGZ82126.1"/>
    </source>
</evidence>
<organism evidence="2 3">
    <name type="scientific">Ascodesmis nigricans</name>
    <dbReference type="NCBI Taxonomy" id="341454"/>
    <lineage>
        <taxon>Eukaryota</taxon>
        <taxon>Fungi</taxon>
        <taxon>Dikarya</taxon>
        <taxon>Ascomycota</taxon>
        <taxon>Pezizomycotina</taxon>
        <taxon>Pezizomycetes</taxon>
        <taxon>Pezizales</taxon>
        <taxon>Ascodesmidaceae</taxon>
        <taxon>Ascodesmis</taxon>
    </lineage>
</organism>
<feature type="region of interest" description="Disordered" evidence="1">
    <location>
        <begin position="51"/>
        <end position="74"/>
    </location>
</feature>
<feature type="compositionally biased region" description="Basic and acidic residues" evidence="1">
    <location>
        <begin position="59"/>
        <end position="74"/>
    </location>
</feature>
<accession>A0A4S2MZP1</accession>
<dbReference type="EMBL" id="ML220116">
    <property type="protein sequence ID" value="TGZ82126.1"/>
    <property type="molecule type" value="Genomic_DNA"/>
</dbReference>
<dbReference type="InParanoid" id="A0A4S2MZP1"/>
<evidence type="ECO:0000256" key="1">
    <source>
        <dbReference type="SAM" id="MobiDB-lite"/>
    </source>
</evidence>
<protein>
    <submittedName>
        <fullName evidence="2">Uncharacterized protein</fullName>
    </submittedName>
</protein>
<keyword evidence="3" id="KW-1185">Reference proteome</keyword>
<dbReference type="AlphaFoldDB" id="A0A4S2MZP1"/>
<reference evidence="2 3" key="1">
    <citation type="submission" date="2019-04" db="EMBL/GenBank/DDBJ databases">
        <title>Comparative genomics and transcriptomics to analyze fruiting body development in filamentous ascomycetes.</title>
        <authorList>
            <consortium name="DOE Joint Genome Institute"/>
            <person name="Lutkenhaus R."/>
            <person name="Traeger S."/>
            <person name="Breuer J."/>
            <person name="Kuo A."/>
            <person name="Lipzen A."/>
            <person name="Pangilinan J."/>
            <person name="Dilworth D."/>
            <person name="Sandor L."/>
            <person name="Poggeler S."/>
            <person name="Barry K."/>
            <person name="Grigoriev I.V."/>
            <person name="Nowrousian M."/>
        </authorList>
    </citation>
    <scope>NUCLEOTIDE SEQUENCE [LARGE SCALE GENOMIC DNA]</scope>
    <source>
        <strain evidence="2 3">CBS 389.68</strain>
    </source>
</reference>
<dbReference type="Proteomes" id="UP000298138">
    <property type="component" value="Unassembled WGS sequence"/>
</dbReference>
<evidence type="ECO:0000313" key="3">
    <source>
        <dbReference type="Proteomes" id="UP000298138"/>
    </source>
</evidence>